<dbReference type="Proteomes" id="UP000307173">
    <property type="component" value="Unassembled WGS sequence"/>
</dbReference>
<feature type="compositionally biased region" description="Polar residues" evidence="1">
    <location>
        <begin position="843"/>
        <end position="858"/>
    </location>
</feature>
<name>A0A4T0X4J7_9ASCO</name>
<feature type="compositionally biased region" description="Low complexity" evidence="1">
    <location>
        <begin position="864"/>
        <end position="878"/>
    </location>
</feature>
<feature type="region of interest" description="Disordered" evidence="1">
    <location>
        <begin position="181"/>
        <end position="226"/>
    </location>
</feature>
<feature type="compositionally biased region" description="Polar residues" evidence="1">
    <location>
        <begin position="184"/>
        <end position="204"/>
    </location>
</feature>
<feature type="region of interest" description="Disordered" evidence="1">
    <location>
        <begin position="842"/>
        <end position="883"/>
    </location>
</feature>
<comment type="caution">
    <text evidence="3">The sequence shown here is derived from an EMBL/GenBank/DDBJ whole genome shotgun (WGS) entry which is preliminary data.</text>
</comment>
<proteinExistence type="predicted"/>
<gene>
    <name evidence="3" type="ORF">CANINC_001073</name>
</gene>
<dbReference type="InterPro" id="IPR053949">
    <property type="entry name" value="SBE2/SBE22_M"/>
</dbReference>
<sequence length="915" mass="103026">MSQTKDLTPDLGKSRRVSSFSRGFGLSVIDTSQTSANTTDSRSNTFDSPLINGGNYSFSNDADSSIISQSTQTSSFSEGPSNSGGLNIISSLGTLEETDTPSSSTTIDVTISARNMGRRSFTKGSSPNLRRPMGVNTDILNDAVKASPEIKSGNPISSQKFRSTPSLVHPGISDFARSPIPLPKSNQSSPYIPQLNRNQTSQIGRPNLRTKLPRPKSMQQLTKKQKDKLYEENNRTGFEDGSVLMYNVPIASASSIHMFQNGNAIQSRDALRKAWNESESNLIIPPSPLPGKLNQESSITAFSDSKPIEPALITNNQRSHSPERTKPADFHRLSPTAQQLSNFYEYSSHNQAEEELELRRKRNVPSTADPKLIAALDDLTLASTEKLAKLTVTRPSWIPPKDTNELQRHEKEFKKMIDNSSKQALKHSKEQQRFEKEQKYANKRLEYLSSKKILSTSNCKEVKRLILVTNIDKSFRFMLFRKMLTYKLGENTFLIPPFMKSTKTTEGIVDHLPELDILSLFSKEKDTITEKEVSSLQTILQPIARPMPCSEVDVSKLPKIPALPIQTLLPRFASIALKLIRCDYNTPQVRDIIYWLHAYIFTSKFKSSYTKLLKKSTVTNFFKEFKDDYSILTIPTSLDLILDLCDTAVCKFIELFITYWSLGGGRGVKLFVVAIICIIRDYHYGWNNLQVIFHSKAHVFIGNGDEKLQRFFSHILEEFIKASAVKKKVRCLDAVSSIVKRYITSIVKLPNYHHDPERDAQESLWEVLNSADLIKNTSELIELESKFTIDLRKTRHEAMANSIHAGGIDAIYQEAERATSNQSDIDGRIAGIIRSHTDAFGQNEENQQDRPPQSNNPFSDPRRSNNNGYSNGRYNGNSNKRRKPSRCEIWVSITQLIVAQRRNLLDAGFAGTEIT</sequence>
<dbReference type="Pfam" id="PF22874">
    <property type="entry name" value="SBE2_M"/>
    <property type="match status" value="1"/>
</dbReference>
<feature type="region of interest" description="Disordered" evidence="1">
    <location>
        <begin position="69"/>
        <end position="106"/>
    </location>
</feature>
<feature type="region of interest" description="Disordered" evidence="1">
    <location>
        <begin position="306"/>
        <end position="329"/>
    </location>
</feature>
<evidence type="ECO:0000256" key="1">
    <source>
        <dbReference type="SAM" id="MobiDB-lite"/>
    </source>
</evidence>
<protein>
    <recommendedName>
        <fullName evidence="2">SBE2/SBE22 middle domain-containing protein</fullName>
    </recommendedName>
</protein>
<evidence type="ECO:0000259" key="2">
    <source>
        <dbReference type="Pfam" id="PF22874"/>
    </source>
</evidence>
<dbReference type="EMBL" id="SELW01000155">
    <property type="protein sequence ID" value="TID30371.1"/>
    <property type="molecule type" value="Genomic_DNA"/>
</dbReference>
<keyword evidence="4" id="KW-1185">Reference proteome</keyword>
<accession>A0A4T0X4J7</accession>
<organism evidence="3 4">
    <name type="scientific">Pichia inconspicua</name>
    <dbReference type="NCBI Taxonomy" id="52247"/>
    <lineage>
        <taxon>Eukaryota</taxon>
        <taxon>Fungi</taxon>
        <taxon>Dikarya</taxon>
        <taxon>Ascomycota</taxon>
        <taxon>Saccharomycotina</taxon>
        <taxon>Pichiomycetes</taxon>
        <taxon>Pichiales</taxon>
        <taxon>Pichiaceae</taxon>
        <taxon>Pichia</taxon>
    </lineage>
</organism>
<feature type="compositionally biased region" description="Polar residues" evidence="1">
    <location>
        <begin position="76"/>
        <end position="93"/>
    </location>
</feature>
<evidence type="ECO:0000313" key="4">
    <source>
        <dbReference type="Proteomes" id="UP000307173"/>
    </source>
</evidence>
<feature type="compositionally biased region" description="Polar residues" evidence="1">
    <location>
        <begin position="29"/>
        <end position="47"/>
    </location>
</feature>
<feature type="compositionally biased region" description="Basic and acidic residues" evidence="1">
    <location>
        <begin position="320"/>
        <end position="329"/>
    </location>
</feature>
<dbReference type="OrthoDB" id="289721at2759"/>
<feature type="region of interest" description="Disordered" evidence="1">
    <location>
        <begin position="29"/>
        <end position="51"/>
    </location>
</feature>
<evidence type="ECO:0000313" key="3">
    <source>
        <dbReference type="EMBL" id="TID30371.1"/>
    </source>
</evidence>
<feature type="domain" description="SBE2/SBE22 middle" evidence="2">
    <location>
        <begin position="322"/>
        <end position="430"/>
    </location>
</feature>
<reference evidence="3 4" key="1">
    <citation type="journal article" date="2019" name="Front. Genet.">
        <title>Whole-Genome Sequencing of the Opportunistic Yeast Pathogen Candida inconspicua Uncovers Its Hybrid Origin.</title>
        <authorList>
            <person name="Mixao V."/>
            <person name="Hansen A.P."/>
            <person name="Saus E."/>
            <person name="Boekhout T."/>
            <person name="Lass-Florl C."/>
            <person name="Gabaldon T."/>
        </authorList>
    </citation>
    <scope>NUCLEOTIDE SEQUENCE [LARGE SCALE GENOMIC DNA]</scope>
    <source>
        <strain evidence="3 4">CBS 180</strain>
    </source>
</reference>
<dbReference type="AlphaFoldDB" id="A0A4T0X4J7"/>